<comment type="cofactor">
    <cofactor evidence="1">
        <name>Mn(2+)</name>
        <dbReference type="ChEBI" id="CHEBI:29035"/>
    </cofactor>
</comment>
<keyword evidence="8 18" id="KW-0812">Transmembrane</keyword>
<dbReference type="InterPro" id="IPR000462">
    <property type="entry name" value="CDP-OH_P_trans"/>
</dbReference>
<feature type="transmembrane region" description="Helical" evidence="18">
    <location>
        <begin position="179"/>
        <end position="204"/>
    </location>
</feature>
<dbReference type="PROSITE" id="PS00379">
    <property type="entry name" value="CDP_ALCOHOL_P_TRANSF"/>
    <property type="match status" value="1"/>
</dbReference>
<protein>
    <recommendedName>
        <fullName evidence="5 16">CDP-diacylglycerol--inositol 3-phosphatidyltransferase</fullName>
        <ecNumber evidence="5 16">2.7.8.11</ecNumber>
    </recommendedName>
</protein>
<keyword evidence="7 16" id="KW-0808">Transferase</keyword>
<reference evidence="20" key="1">
    <citation type="submission" date="2025-08" db="UniProtKB">
        <authorList>
            <consortium name="RefSeq"/>
        </authorList>
    </citation>
    <scope>IDENTIFICATION</scope>
</reference>
<dbReference type="GeneID" id="101861829"/>
<name>A0ABM1A5M0_APLCA</name>
<comment type="catalytic activity">
    <reaction evidence="16">
        <text>a CDP-1,2-diacyl-sn-glycerol + myo-inositol = a 1,2-diacyl-sn-glycero-3-phospho-(1D-myo-inositol) + CMP + H(+)</text>
        <dbReference type="Rhea" id="RHEA:11580"/>
        <dbReference type="ChEBI" id="CHEBI:15378"/>
        <dbReference type="ChEBI" id="CHEBI:17268"/>
        <dbReference type="ChEBI" id="CHEBI:57880"/>
        <dbReference type="ChEBI" id="CHEBI:58332"/>
        <dbReference type="ChEBI" id="CHEBI:60377"/>
        <dbReference type="EC" id="2.7.8.11"/>
    </reaction>
</comment>
<dbReference type="InterPro" id="IPR048254">
    <property type="entry name" value="CDP_ALCOHOL_P_TRANSF_CS"/>
</dbReference>
<evidence type="ECO:0000256" key="1">
    <source>
        <dbReference type="ARBA" id="ARBA00001936"/>
    </source>
</evidence>
<organism evidence="19 20">
    <name type="scientific">Aplysia californica</name>
    <name type="common">California sea hare</name>
    <dbReference type="NCBI Taxonomy" id="6500"/>
    <lineage>
        <taxon>Eukaryota</taxon>
        <taxon>Metazoa</taxon>
        <taxon>Spiralia</taxon>
        <taxon>Lophotrochozoa</taxon>
        <taxon>Mollusca</taxon>
        <taxon>Gastropoda</taxon>
        <taxon>Heterobranchia</taxon>
        <taxon>Euthyneura</taxon>
        <taxon>Tectipleura</taxon>
        <taxon>Aplysiida</taxon>
        <taxon>Aplysioidea</taxon>
        <taxon>Aplysiidae</taxon>
        <taxon>Aplysia</taxon>
    </lineage>
</organism>
<proteinExistence type="inferred from homology"/>
<keyword evidence="6 16" id="KW-0444">Lipid biosynthesis</keyword>
<evidence type="ECO:0000256" key="12">
    <source>
        <dbReference type="ARBA" id="ARBA00023098"/>
    </source>
</evidence>
<gene>
    <name evidence="20" type="primary">LOC101861829</name>
</gene>
<keyword evidence="11 18" id="KW-1133">Transmembrane helix</keyword>
<evidence type="ECO:0000256" key="2">
    <source>
        <dbReference type="ARBA" id="ARBA00001946"/>
    </source>
</evidence>
<evidence type="ECO:0000256" key="11">
    <source>
        <dbReference type="ARBA" id="ARBA00022989"/>
    </source>
</evidence>
<keyword evidence="13 16" id="KW-0472">Membrane</keyword>
<dbReference type="RefSeq" id="XP_012941283.1">
    <property type="nucleotide sequence ID" value="XM_013085829.2"/>
</dbReference>
<dbReference type="InterPro" id="IPR043130">
    <property type="entry name" value="CDP-OH_PTrfase_TM_dom"/>
</dbReference>
<keyword evidence="15 16" id="KW-1208">Phospholipid metabolism</keyword>
<evidence type="ECO:0000256" key="7">
    <source>
        <dbReference type="ARBA" id="ARBA00022679"/>
    </source>
</evidence>
<evidence type="ECO:0000256" key="17">
    <source>
        <dbReference type="RuleBase" id="RU003750"/>
    </source>
</evidence>
<keyword evidence="14 16" id="KW-0594">Phospholipid biosynthesis</keyword>
<evidence type="ECO:0000256" key="14">
    <source>
        <dbReference type="ARBA" id="ARBA00023209"/>
    </source>
</evidence>
<evidence type="ECO:0000256" key="5">
    <source>
        <dbReference type="ARBA" id="ARBA00013212"/>
    </source>
</evidence>
<sequence>MTDNIYFFVPNIIDYFRVVFAFVSFYYMPFDHVRASLFYLLSGFLDAFDGHFARLLNQSSKLGAMLDQLIDRITTMCLCATLCHLYPSYMLFFQFAMALDIFSHWMHCQGSAVSGQTSHKTIDLAKNPILYHYYHSKVVLFTMCAANELFFCMLYLMYFTTGPIVPVLGVGLWKLVAVLTGPLACLKGVVSVVQLLAACENYAIMDRDDRQRMKAEGKSQ</sequence>
<dbReference type="Gene3D" id="1.20.120.1760">
    <property type="match status" value="1"/>
</dbReference>
<evidence type="ECO:0000256" key="6">
    <source>
        <dbReference type="ARBA" id="ARBA00022516"/>
    </source>
</evidence>
<evidence type="ECO:0000256" key="16">
    <source>
        <dbReference type="PIRNR" id="PIRNR000848"/>
    </source>
</evidence>
<evidence type="ECO:0000256" key="3">
    <source>
        <dbReference type="ARBA" id="ARBA00004141"/>
    </source>
</evidence>
<dbReference type="PANTHER" id="PTHR15362:SF4">
    <property type="entry name" value="CDP-DIACYLGLYCEROL--INOSITOL 3-PHOSPHATIDYLTRANSFERASE"/>
    <property type="match status" value="1"/>
</dbReference>
<keyword evidence="9" id="KW-0479">Metal-binding</keyword>
<evidence type="ECO:0000256" key="4">
    <source>
        <dbReference type="ARBA" id="ARBA00010441"/>
    </source>
</evidence>
<evidence type="ECO:0000313" key="19">
    <source>
        <dbReference type="Proteomes" id="UP000694888"/>
    </source>
</evidence>
<comment type="subcellular location">
    <subcellularLocation>
        <location evidence="3">Membrane</location>
        <topology evidence="3">Multi-pass membrane protein</topology>
    </subcellularLocation>
</comment>
<evidence type="ECO:0000256" key="18">
    <source>
        <dbReference type="SAM" id="Phobius"/>
    </source>
</evidence>
<evidence type="ECO:0000256" key="8">
    <source>
        <dbReference type="ARBA" id="ARBA00022692"/>
    </source>
</evidence>
<evidence type="ECO:0000256" key="9">
    <source>
        <dbReference type="ARBA" id="ARBA00022723"/>
    </source>
</evidence>
<dbReference type="InterPro" id="IPR014387">
    <property type="entry name" value="CDP_diag_ino_3_P_euk"/>
</dbReference>
<accession>A0ABM1A5M0</accession>
<dbReference type="Proteomes" id="UP000694888">
    <property type="component" value="Unplaced"/>
</dbReference>
<dbReference type="Pfam" id="PF01066">
    <property type="entry name" value="CDP-OH_P_transf"/>
    <property type="match status" value="1"/>
</dbReference>
<dbReference type="EC" id="2.7.8.11" evidence="5 16"/>
<evidence type="ECO:0000256" key="10">
    <source>
        <dbReference type="ARBA" id="ARBA00022842"/>
    </source>
</evidence>
<evidence type="ECO:0000256" key="13">
    <source>
        <dbReference type="ARBA" id="ARBA00023136"/>
    </source>
</evidence>
<dbReference type="PIRSF" id="PIRSF000848">
    <property type="entry name" value="CDP_diag_ino_3_P"/>
    <property type="match status" value="1"/>
</dbReference>
<keyword evidence="19" id="KW-1185">Reference proteome</keyword>
<keyword evidence="10" id="KW-0460">Magnesium</keyword>
<keyword evidence="12 16" id="KW-0443">Lipid metabolism</keyword>
<feature type="transmembrane region" description="Helical" evidence="18">
    <location>
        <begin position="138"/>
        <end position="159"/>
    </location>
</feature>
<comment type="similarity">
    <text evidence="4 16 17">Belongs to the CDP-alcohol phosphatidyltransferase class-I family.</text>
</comment>
<evidence type="ECO:0000313" key="20">
    <source>
        <dbReference type="RefSeq" id="XP_012941283.1"/>
    </source>
</evidence>
<dbReference type="PANTHER" id="PTHR15362">
    <property type="entry name" value="PHOSPHATIDYLINOSITOL SYNTHASE"/>
    <property type="match status" value="1"/>
</dbReference>
<feature type="transmembrane region" description="Helical" evidence="18">
    <location>
        <begin position="6"/>
        <end position="28"/>
    </location>
</feature>
<feature type="transmembrane region" description="Helical" evidence="18">
    <location>
        <begin position="73"/>
        <end position="96"/>
    </location>
</feature>
<evidence type="ECO:0000256" key="15">
    <source>
        <dbReference type="ARBA" id="ARBA00023264"/>
    </source>
</evidence>
<comment type="cofactor">
    <cofactor evidence="2">
        <name>Mg(2+)</name>
        <dbReference type="ChEBI" id="CHEBI:18420"/>
    </cofactor>
</comment>